<gene>
    <name evidence="4" type="ORF">S03H2_67044</name>
</gene>
<dbReference type="GO" id="GO:0003677">
    <property type="term" value="F:DNA binding"/>
    <property type="evidence" value="ECO:0007669"/>
    <property type="project" value="InterPro"/>
</dbReference>
<dbReference type="InterPro" id="IPR011010">
    <property type="entry name" value="DNA_brk_join_enz"/>
</dbReference>
<evidence type="ECO:0000256" key="2">
    <source>
        <dbReference type="SAM" id="MobiDB-lite"/>
    </source>
</evidence>
<evidence type="ECO:0000259" key="3">
    <source>
        <dbReference type="PROSITE" id="PS51898"/>
    </source>
</evidence>
<comment type="caution">
    <text evidence="4">The sequence shown here is derived from an EMBL/GenBank/DDBJ whole genome shotgun (WGS) entry which is preliminary data.</text>
</comment>
<dbReference type="InterPro" id="IPR050090">
    <property type="entry name" value="Tyrosine_recombinase_XerCD"/>
</dbReference>
<dbReference type="GO" id="GO:0015074">
    <property type="term" value="P:DNA integration"/>
    <property type="evidence" value="ECO:0007669"/>
    <property type="project" value="InterPro"/>
</dbReference>
<dbReference type="PROSITE" id="PS51898">
    <property type="entry name" value="TYR_RECOMBINASE"/>
    <property type="match status" value="1"/>
</dbReference>
<evidence type="ECO:0000256" key="1">
    <source>
        <dbReference type="ARBA" id="ARBA00023172"/>
    </source>
</evidence>
<feature type="non-terminal residue" evidence="4">
    <location>
        <position position="1"/>
    </location>
</feature>
<dbReference type="PANTHER" id="PTHR30349">
    <property type="entry name" value="PHAGE INTEGRASE-RELATED"/>
    <property type="match status" value="1"/>
</dbReference>
<dbReference type="SUPFAM" id="SSF56349">
    <property type="entry name" value="DNA breaking-rejoining enzymes"/>
    <property type="match status" value="1"/>
</dbReference>
<dbReference type="PANTHER" id="PTHR30349:SF64">
    <property type="entry name" value="PROPHAGE INTEGRASE INTD-RELATED"/>
    <property type="match status" value="1"/>
</dbReference>
<sequence length="104" mass="11809">EIIPQITGQIAFEGARKRAGIVDFRFHNLRHTFASHLVMAGVDLKTVQELLGHKSFEMSLRYAHLSPEHKKAPLDILCKRLVRNPNGPHGEAREKYQGQLTVLE</sequence>
<organism evidence="4">
    <name type="scientific">marine sediment metagenome</name>
    <dbReference type="NCBI Taxonomy" id="412755"/>
    <lineage>
        <taxon>unclassified sequences</taxon>
        <taxon>metagenomes</taxon>
        <taxon>ecological metagenomes</taxon>
    </lineage>
</organism>
<accession>X1KUK7</accession>
<feature type="domain" description="Tyr recombinase" evidence="3">
    <location>
        <begin position="1"/>
        <end position="75"/>
    </location>
</feature>
<evidence type="ECO:0000313" key="4">
    <source>
        <dbReference type="EMBL" id="GAH85663.1"/>
    </source>
</evidence>
<keyword evidence="1" id="KW-0233">DNA recombination</keyword>
<dbReference type="Pfam" id="PF00589">
    <property type="entry name" value="Phage_integrase"/>
    <property type="match status" value="1"/>
</dbReference>
<reference evidence="4" key="1">
    <citation type="journal article" date="2014" name="Front. Microbiol.">
        <title>High frequency of phylogenetically diverse reductive dehalogenase-homologous genes in deep subseafloor sedimentary metagenomes.</title>
        <authorList>
            <person name="Kawai M."/>
            <person name="Futagami T."/>
            <person name="Toyoda A."/>
            <person name="Takaki Y."/>
            <person name="Nishi S."/>
            <person name="Hori S."/>
            <person name="Arai W."/>
            <person name="Tsubouchi T."/>
            <person name="Morono Y."/>
            <person name="Uchiyama I."/>
            <person name="Ito T."/>
            <person name="Fujiyama A."/>
            <person name="Inagaki F."/>
            <person name="Takami H."/>
        </authorList>
    </citation>
    <scope>NUCLEOTIDE SEQUENCE</scope>
    <source>
        <strain evidence="4">Expedition CK06-06</strain>
    </source>
</reference>
<dbReference type="AlphaFoldDB" id="X1KUK7"/>
<protein>
    <recommendedName>
        <fullName evidence="3">Tyr recombinase domain-containing protein</fullName>
    </recommendedName>
</protein>
<name>X1KUK7_9ZZZZ</name>
<dbReference type="Gene3D" id="1.10.443.10">
    <property type="entry name" value="Intergrase catalytic core"/>
    <property type="match status" value="1"/>
</dbReference>
<dbReference type="GO" id="GO:0006310">
    <property type="term" value="P:DNA recombination"/>
    <property type="evidence" value="ECO:0007669"/>
    <property type="project" value="UniProtKB-KW"/>
</dbReference>
<dbReference type="InterPro" id="IPR013762">
    <property type="entry name" value="Integrase-like_cat_sf"/>
</dbReference>
<dbReference type="InterPro" id="IPR002104">
    <property type="entry name" value="Integrase_catalytic"/>
</dbReference>
<proteinExistence type="predicted"/>
<dbReference type="EMBL" id="BARU01043841">
    <property type="protein sequence ID" value="GAH85663.1"/>
    <property type="molecule type" value="Genomic_DNA"/>
</dbReference>
<feature type="region of interest" description="Disordered" evidence="2">
    <location>
        <begin position="85"/>
        <end position="104"/>
    </location>
</feature>